<proteinExistence type="predicted"/>
<comment type="caution">
    <text evidence="1">The sequence shown here is derived from an EMBL/GenBank/DDBJ whole genome shotgun (WGS) entry which is preliminary data.</text>
</comment>
<gene>
    <name evidence="1" type="ORF">K3G42_023451</name>
</gene>
<keyword evidence="2" id="KW-1185">Reference proteome</keyword>
<evidence type="ECO:0000313" key="1">
    <source>
        <dbReference type="EMBL" id="KAH8000226.1"/>
    </source>
</evidence>
<protein>
    <submittedName>
        <fullName evidence="1">Uncharacterized protein</fullName>
    </submittedName>
</protein>
<accession>A0ACB8F541</accession>
<name>A0ACB8F541_9SAUR</name>
<reference evidence="1" key="1">
    <citation type="submission" date="2021-08" db="EMBL/GenBank/DDBJ databases">
        <title>The first chromosome-level gecko genome reveals the dynamic sex chromosomes of Neotropical dwarf geckos (Sphaerodactylidae: Sphaerodactylus).</title>
        <authorList>
            <person name="Pinto B.J."/>
            <person name="Keating S.E."/>
            <person name="Gamble T."/>
        </authorList>
    </citation>
    <scope>NUCLEOTIDE SEQUENCE</scope>
    <source>
        <strain evidence="1">TG3544</strain>
    </source>
</reference>
<sequence length="172" mass="20104">MTCYWLFVTANHSFIYIYHIRYQQDVFFSGSGAVPLPHIKQKKQGEDILVERGEAEENMASKTSKTHRKVHNMVFAFCLRYEHSLLWLFSMQMYSSQRRKFAFGFCRDGESVKSLVIKCTLRHAIAFFTAVTQMVGVLYKGKFCPRVSENFSNGRNQVRAYSFKNGYISAFW</sequence>
<dbReference type="Proteomes" id="UP000827872">
    <property type="component" value="Linkage Group LG05"/>
</dbReference>
<organism evidence="1 2">
    <name type="scientific">Sphaerodactylus townsendi</name>
    <dbReference type="NCBI Taxonomy" id="933632"/>
    <lineage>
        <taxon>Eukaryota</taxon>
        <taxon>Metazoa</taxon>
        <taxon>Chordata</taxon>
        <taxon>Craniata</taxon>
        <taxon>Vertebrata</taxon>
        <taxon>Euteleostomi</taxon>
        <taxon>Lepidosauria</taxon>
        <taxon>Squamata</taxon>
        <taxon>Bifurcata</taxon>
        <taxon>Gekkota</taxon>
        <taxon>Sphaerodactylidae</taxon>
        <taxon>Sphaerodactylus</taxon>
    </lineage>
</organism>
<evidence type="ECO:0000313" key="2">
    <source>
        <dbReference type="Proteomes" id="UP000827872"/>
    </source>
</evidence>
<dbReference type="EMBL" id="CM037618">
    <property type="protein sequence ID" value="KAH8000226.1"/>
    <property type="molecule type" value="Genomic_DNA"/>
</dbReference>